<keyword evidence="4 8" id="KW-0456">Lyase</keyword>
<evidence type="ECO:0000313" key="8">
    <source>
        <dbReference type="EMBL" id="MFD0916798.1"/>
    </source>
</evidence>
<dbReference type="SMART" id="SM01133">
    <property type="entry name" value="DeoC"/>
    <property type="match status" value="1"/>
</dbReference>
<sequence length="263" mass="27599">MTETLDKDVRKSAAARALPMVDLTNLNADCSHADIDVLCERAHTPHGRVGAICIWPRFVAHAHKVLTARARGKVIPIATVVNFPGGTDLQEMTVLETATCIRDGADEIDLVIPYGAFKAGDEEAASKLVRAIAQQCAGKALLKVIIETGELGSDELIRKASHMAIEAGANFIKTSTGKVPINATPHAAEIMIQAIADSGKPVGFKPAGGVKTVEDTATYLAIADRIMGPDWAAPKTFRFGASGVLDDLLAALDGDEAATSGGY</sequence>
<gene>
    <name evidence="8" type="primary">deoC</name>
    <name evidence="8" type="ORF">ACFQ14_10300</name>
</gene>
<dbReference type="Pfam" id="PF01791">
    <property type="entry name" value="DeoC"/>
    <property type="match status" value="1"/>
</dbReference>
<organism evidence="8 9">
    <name type="scientific">Pseudahrensia aquimaris</name>
    <dbReference type="NCBI Taxonomy" id="744461"/>
    <lineage>
        <taxon>Bacteria</taxon>
        <taxon>Pseudomonadati</taxon>
        <taxon>Pseudomonadota</taxon>
        <taxon>Alphaproteobacteria</taxon>
        <taxon>Hyphomicrobiales</taxon>
        <taxon>Ahrensiaceae</taxon>
        <taxon>Pseudahrensia</taxon>
    </lineage>
</organism>
<dbReference type="InterPro" id="IPR011343">
    <property type="entry name" value="DeoC"/>
</dbReference>
<dbReference type="Gene3D" id="3.20.20.70">
    <property type="entry name" value="Aldolase class I"/>
    <property type="match status" value="1"/>
</dbReference>
<comment type="catalytic activity">
    <reaction evidence="6">
        <text>2-deoxy-D-ribose 5-phosphate = D-glyceraldehyde 3-phosphate + acetaldehyde</text>
        <dbReference type="Rhea" id="RHEA:12821"/>
        <dbReference type="ChEBI" id="CHEBI:15343"/>
        <dbReference type="ChEBI" id="CHEBI:59776"/>
        <dbReference type="ChEBI" id="CHEBI:62877"/>
        <dbReference type="EC" id="4.1.2.4"/>
    </reaction>
</comment>
<keyword evidence="5" id="KW-0704">Schiff base</keyword>
<dbReference type="GO" id="GO:0004139">
    <property type="term" value="F:deoxyribose-phosphate aldolase activity"/>
    <property type="evidence" value="ECO:0007669"/>
    <property type="project" value="UniProtKB-EC"/>
</dbReference>
<comment type="pathway">
    <text evidence="1">Carbohydrate degradation; 2-deoxy-D-ribose 1-phosphate degradation; D-glyceraldehyde 3-phosphate and acetaldehyde from 2-deoxy-alpha-D-ribose 1-phosphate: step 2/2.</text>
</comment>
<dbReference type="PANTHER" id="PTHR10889">
    <property type="entry name" value="DEOXYRIBOSE-PHOSPHATE ALDOLASE"/>
    <property type="match status" value="1"/>
</dbReference>
<dbReference type="PIRSF" id="PIRSF001357">
    <property type="entry name" value="DeoC"/>
    <property type="match status" value="1"/>
</dbReference>
<accession>A0ABW3FGD1</accession>
<dbReference type="CDD" id="cd00959">
    <property type="entry name" value="DeoC"/>
    <property type="match status" value="1"/>
</dbReference>
<dbReference type="InterPro" id="IPR013785">
    <property type="entry name" value="Aldolase_TIM"/>
</dbReference>
<evidence type="ECO:0000256" key="2">
    <source>
        <dbReference type="ARBA" id="ARBA00009473"/>
    </source>
</evidence>
<dbReference type="InterPro" id="IPR002915">
    <property type="entry name" value="DeoC/FbaB/LacD_aldolase"/>
</dbReference>
<dbReference type="PANTHER" id="PTHR10889:SF3">
    <property type="entry name" value="DEOXYRIBOSE-PHOSPHATE ALDOLASE"/>
    <property type="match status" value="1"/>
</dbReference>
<proteinExistence type="inferred from homology"/>
<dbReference type="RefSeq" id="WP_377212647.1">
    <property type="nucleotide sequence ID" value="NZ_JBHTJV010000009.1"/>
</dbReference>
<evidence type="ECO:0000256" key="3">
    <source>
        <dbReference type="ARBA" id="ARBA00012515"/>
    </source>
</evidence>
<comment type="similarity">
    <text evidence="2">Belongs to the DeoC/FbaB aldolase family. DeoC type 2 subfamily.</text>
</comment>
<evidence type="ECO:0000256" key="5">
    <source>
        <dbReference type="ARBA" id="ARBA00023270"/>
    </source>
</evidence>
<name>A0ABW3FGD1_9HYPH</name>
<protein>
    <recommendedName>
        <fullName evidence="3 7">Deoxyribose-phosphate aldolase</fullName>
        <ecNumber evidence="3 7">4.1.2.4</ecNumber>
    </recommendedName>
</protein>
<evidence type="ECO:0000256" key="6">
    <source>
        <dbReference type="ARBA" id="ARBA00048791"/>
    </source>
</evidence>
<dbReference type="EC" id="4.1.2.4" evidence="3 7"/>
<comment type="caution">
    <text evidence="8">The sequence shown here is derived from an EMBL/GenBank/DDBJ whole genome shotgun (WGS) entry which is preliminary data.</text>
</comment>
<evidence type="ECO:0000256" key="7">
    <source>
        <dbReference type="NCBIfam" id="TIGR00126"/>
    </source>
</evidence>
<dbReference type="Proteomes" id="UP001597101">
    <property type="component" value="Unassembled WGS sequence"/>
</dbReference>
<reference evidence="9" key="1">
    <citation type="journal article" date="2019" name="Int. J. Syst. Evol. Microbiol.">
        <title>The Global Catalogue of Microorganisms (GCM) 10K type strain sequencing project: providing services to taxonomists for standard genome sequencing and annotation.</title>
        <authorList>
            <consortium name="The Broad Institute Genomics Platform"/>
            <consortium name="The Broad Institute Genome Sequencing Center for Infectious Disease"/>
            <person name="Wu L."/>
            <person name="Ma J."/>
        </authorList>
    </citation>
    <scope>NUCLEOTIDE SEQUENCE [LARGE SCALE GENOMIC DNA]</scope>
    <source>
        <strain evidence="9">CCUG 60023</strain>
    </source>
</reference>
<evidence type="ECO:0000256" key="1">
    <source>
        <dbReference type="ARBA" id="ARBA00004816"/>
    </source>
</evidence>
<dbReference type="EMBL" id="JBHTJV010000009">
    <property type="protein sequence ID" value="MFD0916798.1"/>
    <property type="molecule type" value="Genomic_DNA"/>
</dbReference>
<dbReference type="SUPFAM" id="SSF51569">
    <property type="entry name" value="Aldolase"/>
    <property type="match status" value="1"/>
</dbReference>
<dbReference type="NCBIfam" id="TIGR00126">
    <property type="entry name" value="deoC"/>
    <property type="match status" value="1"/>
</dbReference>
<evidence type="ECO:0000313" key="9">
    <source>
        <dbReference type="Proteomes" id="UP001597101"/>
    </source>
</evidence>
<evidence type="ECO:0000256" key="4">
    <source>
        <dbReference type="ARBA" id="ARBA00023239"/>
    </source>
</evidence>
<keyword evidence="9" id="KW-1185">Reference proteome</keyword>